<dbReference type="PROSITE" id="PS50089">
    <property type="entry name" value="ZF_RING_2"/>
    <property type="match status" value="2"/>
</dbReference>
<dbReference type="OrthoDB" id="6270329at2759"/>
<dbReference type="EMBL" id="CM035425">
    <property type="protein sequence ID" value="KAH7332036.1"/>
    <property type="molecule type" value="Genomic_DNA"/>
</dbReference>
<dbReference type="PROSITE" id="PS50135">
    <property type="entry name" value="ZF_ZZ_2"/>
    <property type="match status" value="1"/>
</dbReference>
<feature type="region of interest" description="Disordered" evidence="5">
    <location>
        <begin position="169"/>
        <end position="192"/>
    </location>
</feature>
<sequence>MAGCLVSDSSEDCRTFEAQEPSNEGTERFTCSICLDLVYKPIVQACGHIFCFWCAFKAMDVRKESHCPVCRRPYQYFPRVCELLHFVISKTTPVEYKRRGDEIRRAEEESQVFSPHFLKSPRQTWSPRSYDGLLTPREAASHCVNTSAEHISSADTSCPCKENDHEDWGDSGHMSDKPASAPALNSQKENGYADKRYTQVDSSFMDDKLTIDDFNCPSCNDLLYRPVVLNCGEVFCKSCLKRTTKAFYCPSCKSSNPGSSVHVCLELHQYLESAFPVDYNRRRLAHSAIYVSGGDDEDQNNESAEAADNIISRIRHAQVGCDGCGMFPIEGVRYRCTECIEKIGFDLCGSCYKHGGYVIGRFNQEHHPQHHMEQICPQEVHHILNLNIQNGFIQRRRQQQHALHESNDHNSQQRNLFSDLDDYIASFIG</sequence>
<evidence type="ECO:0000259" key="6">
    <source>
        <dbReference type="PROSITE" id="PS50089"/>
    </source>
</evidence>
<keyword evidence="9" id="KW-1185">Reference proteome</keyword>
<proteinExistence type="predicted"/>
<dbReference type="InterPro" id="IPR027370">
    <property type="entry name" value="Znf-RING_euk"/>
</dbReference>
<organism evidence="8 9">
    <name type="scientific">Ceratopteris richardii</name>
    <name type="common">Triangle waterfern</name>
    <dbReference type="NCBI Taxonomy" id="49495"/>
    <lineage>
        <taxon>Eukaryota</taxon>
        <taxon>Viridiplantae</taxon>
        <taxon>Streptophyta</taxon>
        <taxon>Embryophyta</taxon>
        <taxon>Tracheophyta</taxon>
        <taxon>Polypodiopsida</taxon>
        <taxon>Polypodiidae</taxon>
        <taxon>Polypodiales</taxon>
        <taxon>Pteridineae</taxon>
        <taxon>Pteridaceae</taxon>
        <taxon>Parkerioideae</taxon>
        <taxon>Ceratopteris</taxon>
    </lineage>
</organism>
<dbReference type="Gene3D" id="3.30.40.10">
    <property type="entry name" value="Zinc/RING finger domain, C3HC4 (zinc finger)"/>
    <property type="match status" value="2"/>
</dbReference>
<dbReference type="PANTHER" id="PTHR15898">
    <property type="entry name" value="BIFUNCTIONAL APOPTOSIS REGULATOR"/>
    <property type="match status" value="1"/>
</dbReference>
<dbReference type="Gene3D" id="3.30.60.90">
    <property type="match status" value="1"/>
</dbReference>
<gene>
    <name evidence="8" type="ORF">KP509_20G064900</name>
</gene>
<dbReference type="Pfam" id="PF13920">
    <property type="entry name" value="zf-C3HC4_3"/>
    <property type="match status" value="1"/>
</dbReference>
<dbReference type="Pfam" id="PF00569">
    <property type="entry name" value="ZZ"/>
    <property type="match status" value="1"/>
</dbReference>
<dbReference type="Pfam" id="PF13445">
    <property type="entry name" value="zf-RING_UBOX"/>
    <property type="match status" value="1"/>
</dbReference>
<dbReference type="Proteomes" id="UP000825935">
    <property type="component" value="Chromosome 20"/>
</dbReference>
<evidence type="ECO:0000256" key="1">
    <source>
        <dbReference type="ARBA" id="ARBA00022723"/>
    </source>
</evidence>
<dbReference type="SMART" id="SM00291">
    <property type="entry name" value="ZnF_ZZ"/>
    <property type="match status" value="1"/>
</dbReference>
<evidence type="ECO:0000256" key="5">
    <source>
        <dbReference type="SAM" id="MobiDB-lite"/>
    </source>
</evidence>
<dbReference type="InterPro" id="IPR001841">
    <property type="entry name" value="Znf_RING"/>
</dbReference>
<name>A0A8T2SFV7_CERRI</name>
<evidence type="ECO:0000313" key="9">
    <source>
        <dbReference type="Proteomes" id="UP000825935"/>
    </source>
</evidence>
<feature type="domain" description="RING-type" evidence="6">
    <location>
        <begin position="31"/>
        <end position="71"/>
    </location>
</feature>
<dbReference type="InterPro" id="IPR017907">
    <property type="entry name" value="Znf_RING_CS"/>
</dbReference>
<feature type="domain" description="RING-type" evidence="6">
    <location>
        <begin position="216"/>
        <end position="253"/>
    </location>
</feature>
<dbReference type="InterPro" id="IPR000433">
    <property type="entry name" value="Znf_ZZ"/>
</dbReference>
<evidence type="ECO:0000256" key="4">
    <source>
        <dbReference type="PROSITE-ProRule" id="PRU00228"/>
    </source>
</evidence>
<evidence type="ECO:0000313" key="8">
    <source>
        <dbReference type="EMBL" id="KAH7332036.1"/>
    </source>
</evidence>
<dbReference type="InterPro" id="IPR043145">
    <property type="entry name" value="Znf_ZZ_sf"/>
</dbReference>
<keyword evidence="2 4" id="KW-0863">Zinc-finger</keyword>
<dbReference type="FunFam" id="3.30.40.10:FF:000489">
    <property type="entry name" value="E3 ubiquitin-protein ligase PRT1"/>
    <property type="match status" value="1"/>
</dbReference>
<comment type="caution">
    <text evidence="8">The sequence shown here is derived from an EMBL/GenBank/DDBJ whole genome shotgun (WGS) entry which is preliminary data.</text>
</comment>
<dbReference type="SMART" id="SM00184">
    <property type="entry name" value="RING"/>
    <property type="match status" value="2"/>
</dbReference>
<evidence type="ECO:0008006" key="10">
    <source>
        <dbReference type="Google" id="ProtNLM"/>
    </source>
</evidence>
<dbReference type="InterPro" id="IPR013083">
    <property type="entry name" value="Znf_RING/FYVE/PHD"/>
</dbReference>
<dbReference type="GO" id="GO:0043161">
    <property type="term" value="P:proteasome-mediated ubiquitin-dependent protein catabolic process"/>
    <property type="evidence" value="ECO:0007669"/>
    <property type="project" value="TreeGrafter"/>
</dbReference>
<evidence type="ECO:0000256" key="3">
    <source>
        <dbReference type="ARBA" id="ARBA00022833"/>
    </source>
</evidence>
<dbReference type="PANTHER" id="PTHR15898:SF13">
    <property type="entry name" value="BIFUNCTIONAL APOPTOSIS REGULATOR"/>
    <property type="match status" value="1"/>
</dbReference>
<dbReference type="FunFam" id="3.30.60.90:FF:000014">
    <property type="entry name" value="E3 ubiquitin-protein ligase PRT1"/>
    <property type="match status" value="1"/>
</dbReference>
<accession>A0A8T2SFV7</accession>
<reference evidence="8" key="1">
    <citation type="submission" date="2021-08" db="EMBL/GenBank/DDBJ databases">
        <title>WGS assembly of Ceratopteris richardii.</title>
        <authorList>
            <person name="Marchant D.B."/>
            <person name="Chen G."/>
            <person name="Jenkins J."/>
            <person name="Shu S."/>
            <person name="Leebens-Mack J."/>
            <person name="Grimwood J."/>
            <person name="Schmutz J."/>
            <person name="Soltis P."/>
            <person name="Soltis D."/>
            <person name="Chen Z.-H."/>
        </authorList>
    </citation>
    <scope>NUCLEOTIDE SEQUENCE</scope>
    <source>
        <strain evidence="8">Whitten #5841</strain>
        <tissue evidence="8">Leaf</tissue>
    </source>
</reference>
<dbReference type="GO" id="GO:0008270">
    <property type="term" value="F:zinc ion binding"/>
    <property type="evidence" value="ECO:0007669"/>
    <property type="project" value="UniProtKB-KW"/>
</dbReference>
<keyword evidence="3" id="KW-0862">Zinc</keyword>
<dbReference type="AlphaFoldDB" id="A0A8T2SFV7"/>
<feature type="domain" description="ZZ-type" evidence="7">
    <location>
        <begin position="316"/>
        <end position="380"/>
    </location>
</feature>
<dbReference type="GO" id="GO:0061630">
    <property type="term" value="F:ubiquitin protein ligase activity"/>
    <property type="evidence" value="ECO:0007669"/>
    <property type="project" value="TreeGrafter"/>
</dbReference>
<evidence type="ECO:0000259" key="7">
    <source>
        <dbReference type="PROSITE" id="PS50135"/>
    </source>
</evidence>
<evidence type="ECO:0000256" key="2">
    <source>
        <dbReference type="ARBA" id="ARBA00022771"/>
    </source>
</evidence>
<dbReference type="PROSITE" id="PS00518">
    <property type="entry name" value="ZF_RING_1"/>
    <property type="match status" value="1"/>
</dbReference>
<protein>
    <recommendedName>
        <fullName evidence="10">E3 ubiquitin-protein ligase PRT1</fullName>
    </recommendedName>
</protein>
<dbReference type="OMA" id="HSADHEV"/>
<dbReference type="SUPFAM" id="SSF57850">
    <property type="entry name" value="RING/U-box"/>
    <property type="match status" value="3"/>
</dbReference>
<keyword evidence="1" id="KW-0479">Metal-binding</keyword>